<dbReference type="NCBIfam" id="TIGR00231">
    <property type="entry name" value="small_GTP"/>
    <property type="match status" value="1"/>
</dbReference>
<dbReference type="Pfam" id="PF00009">
    <property type="entry name" value="GTP_EFTU"/>
    <property type="match status" value="1"/>
</dbReference>
<dbReference type="Gene3D" id="3.30.230.10">
    <property type="match status" value="1"/>
</dbReference>
<dbReference type="NCBIfam" id="NF009381">
    <property type="entry name" value="PRK12740.1-5"/>
    <property type="match status" value="1"/>
</dbReference>
<comment type="caution">
    <text evidence="10">The sequence shown here is derived from an EMBL/GenBank/DDBJ whole genome shotgun (WGS) entry which is preliminary data.</text>
</comment>
<dbReference type="GO" id="GO:0003746">
    <property type="term" value="F:translation elongation factor activity"/>
    <property type="evidence" value="ECO:0007669"/>
    <property type="project" value="UniProtKB-UniRule"/>
</dbReference>
<keyword evidence="5 7" id="KW-0342">GTP-binding</keyword>
<dbReference type="Gene3D" id="3.30.70.870">
    <property type="entry name" value="Elongation Factor G (Translational Gtpase), domain 3"/>
    <property type="match status" value="1"/>
</dbReference>
<evidence type="ECO:0000256" key="5">
    <source>
        <dbReference type="ARBA" id="ARBA00023134"/>
    </source>
</evidence>
<dbReference type="InterPro" id="IPR000795">
    <property type="entry name" value="T_Tr_GTP-bd_dom"/>
</dbReference>
<dbReference type="NCBIfam" id="TIGR00484">
    <property type="entry name" value="EF-G"/>
    <property type="match status" value="1"/>
</dbReference>
<dbReference type="GO" id="GO:0005737">
    <property type="term" value="C:cytoplasm"/>
    <property type="evidence" value="ECO:0007669"/>
    <property type="project" value="UniProtKB-SubCell"/>
</dbReference>
<dbReference type="SMART" id="SM00838">
    <property type="entry name" value="EFG_C"/>
    <property type="match status" value="1"/>
</dbReference>
<gene>
    <name evidence="7 10" type="primary">fusA</name>
    <name evidence="10" type="ORF">ENN98_00050</name>
</gene>
<accession>A0A7C2TKM5</accession>
<dbReference type="SUPFAM" id="SSF54211">
    <property type="entry name" value="Ribosomal protein S5 domain 2-like"/>
    <property type="match status" value="1"/>
</dbReference>
<dbReference type="Proteomes" id="UP000885986">
    <property type="component" value="Unassembled WGS sequence"/>
</dbReference>
<evidence type="ECO:0000256" key="6">
    <source>
        <dbReference type="ARBA" id="ARBA00024731"/>
    </source>
</evidence>
<dbReference type="SUPFAM" id="SSF52540">
    <property type="entry name" value="P-loop containing nucleoside triphosphate hydrolases"/>
    <property type="match status" value="1"/>
</dbReference>
<dbReference type="Gene3D" id="3.30.70.240">
    <property type="match status" value="1"/>
</dbReference>
<protein>
    <recommendedName>
        <fullName evidence="7 8">Elongation factor G</fullName>
        <shortName evidence="7">EF-G</shortName>
    </recommendedName>
</protein>
<dbReference type="AlphaFoldDB" id="A0A7C2TKM5"/>
<evidence type="ECO:0000259" key="9">
    <source>
        <dbReference type="PROSITE" id="PS51722"/>
    </source>
</evidence>
<feature type="binding site" evidence="7">
    <location>
        <begin position="135"/>
        <end position="138"/>
    </location>
    <ligand>
        <name>GTP</name>
        <dbReference type="ChEBI" id="CHEBI:37565"/>
    </ligand>
</feature>
<dbReference type="Pfam" id="PF03764">
    <property type="entry name" value="EFG_IV"/>
    <property type="match status" value="1"/>
</dbReference>
<dbReference type="InterPro" id="IPR000640">
    <property type="entry name" value="EFG_V-like"/>
</dbReference>
<sequence>MAGEDDLSRLRNIGIMAHIDAGKTTTTERMLFYTGRSHKMGEVHDGNAIMDWMEQEQERGITITSAATACQWKGYRINIIDTPGHVDFTVEVERCLRVLDGAVAVFCAVGGVEPQSETVWRQADRYRVPRIAYINKMDRTGADHERCLRMMVQRLNTVPLLTQLPVGREENFRGVIDLITERMLLFDEGSQGATVIAKPIPADLLEESTAARMALIEKLADFDDGVMEKFLNEETFTAAELCGAIRAATLSLRAVPVLCGTSFKNRGVQPLLDAVLEYLPSPLELPPVQGVNQDGELLARKASDQEKLCALVFKITSDPFVDNLAYVRVYSGVLRSGDKVFNPLKRKQEKIGRMLRMHANKREEIKELHAGDIGAVVGLKFTTTGETLCQAGDFIILDTMEFPEPVISVAIEPKGKADEDKLADTLARIAIEDPSFRVRTDPDTGQTIIAGMGELHLEIITDRLLREFKVGASVGRPQVAYKESISRPARMEKKFEHPTAGGKGQYAHLVLEFLPRERGDGFEFSSRVAEDRIPAPLVAAVAKSVTDSMTSGVLLGFPVIDLEVVLVDGSWHEEESTPQAFGIAANMACRQGMLEAAPILLEPVMAVEITLPEGFMGEVISDLNARRAMITGNDALSGDLRVLQAHVPLAEMFGYATDLRSASQGRASFVMQFYRYEEVPDHLAQQIIKRVRGL</sequence>
<dbReference type="CDD" id="cd03713">
    <property type="entry name" value="EFG_mtEFG_C"/>
    <property type="match status" value="1"/>
</dbReference>
<dbReference type="InterPro" id="IPR035649">
    <property type="entry name" value="EFG_V"/>
</dbReference>
<dbReference type="InterPro" id="IPR004540">
    <property type="entry name" value="Transl_elong_EFG/EF2"/>
</dbReference>
<dbReference type="PROSITE" id="PS00301">
    <property type="entry name" value="G_TR_1"/>
    <property type="match status" value="1"/>
</dbReference>
<reference evidence="10" key="1">
    <citation type="journal article" date="2020" name="mSystems">
        <title>Genome- and Community-Level Interaction Insights into Carbon Utilization and Element Cycling Functions of Hydrothermarchaeota in Hydrothermal Sediment.</title>
        <authorList>
            <person name="Zhou Z."/>
            <person name="Liu Y."/>
            <person name="Xu W."/>
            <person name="Pan J."/>
            <person name="Luo Z.H."/>
            <person name="Li M."/>
        </authorList>
    </citation>
    <scope>NUCLEOTIDE SEQUENCE [LARGE SCALE GENOMIC DNA]</scope>
    <source>
        <strain evidence="10">SpSt-1224</strain>
    </source>
</reference>
<comment type="subcellular location">
    <subcellularLocation>
        <location evidence="7">Cytoplasm</location>
    </subcellularLocation>
</comment>
<dbReference type="InterPro" id="IPR005225">
    <property type="entry name" value="Small_GTP-bd"/>
</dbReference>
<keyword evidence="7" id="KW-0963">Cytoplasm</keyword>
<dbReference type="InterPro" id="IPR009022">
    <property type="entry name" value="EFG_III"/>
</dbReference>
<dbReference type="CDD" id="cd01886">
    <property type="entry name" value="EF-G"/>
    <property type="match status" value="1"/>
</dbReference>
<dbReference type="SUPFAM" id="SSF54980">
    <property type="entry name" value="EF-G C-terminal domain-like"/>
    <property type="match status" value="2"/>
</dbReference>
<dbReference type="HAMAP" id="MF_00054_B">
    <property type="entry name" value="EF_G_EF_2_B"/>
    <property type="match status" value="1"/>
</dbReference>
<dbReference type="InterPro" id="IPR005517">
    <property type="entry name" value="Transl_elong_EFG/EF2_IV"/>
</dbReference>
<evidence type="ECO:0000256" key="7">
    <source>
        <dbReference type="HAMAP-Rule" id="MF_00054"/>
    </source>
</evidence>
<feature type="binding site" evidence="7">
    <location>
        <begin position="81"/>
        <end position="85"/>
    </location>
    <ligand>
        <name>GTP</name>
        <dbReference type="ChEBI" id="CHEBI:37565"/>
    </ligand>
</feature>
<dbReference type="PANTHER" id="PTHR43261">
    <property type="entry name" value="TRANSLATION ELONGATION FACTOR G-RELATED"/>
    <property type="match status" value="1"/>
</dbReference>
<dbReference type="FunFam" id="3.30.70.240:FF:000001">
    <property type="entry name" value="Elongation factor G"/>
    <property type="match status" value="1"/>
</dbReference>
<dbReference type="SMART" id="SM00889">
    <property type="entry name" value="EFG_IV"/>
    <property type="match status" value="1"/>
</dbReference>
<evidence type="ECO:0000256" key="8">
    <source>
        <dbReference type="NCBIfam" id="TIGR00484"/>
    </source>
</evidence>
<comment type="similarity">
    <text evidence="1 7">Belongs to the TRAFAC class translation factor GTPase superfamily. Classic translation factor GTPase family. EF-G/EF-2 subfamily.</text>
</comment>
<dbReference type="FunFam" id="3.40.50.300:FF:000029">
    <property type="entry name" value="Elongation factor G"/>
    <property type="match status" value="1"/>
</dbReference>
<evidence type="ECO:0000313" key="10">
    <source>
        <dbReference type="EMBL" id="HET97102.1"/>
    </source>
</evidence>
<dbReference type="InterPro" id="IPR027417">
    <property type="entry name" value="P-loop_NTPase"/>
</dbReference>
<dbReference type="Gene3D" id="3.40.50.300">
    <property type="entry name" value="P-loop containing nucleotide triphosphate hydrolases"/>
    <property type="match status" value="1"/>
</dbReference>
<keyword evidence="4 7" id="KW-0648">Protein biosynthesis</keyword>
<dbReference type="InterPro" id="IPR020568">
    <property type="entry name" value="Ribosomal_Su5_D2-typ_SF"/>
</dbReference>
<evidence type="ECO:0000256" key="2">
    <source>
        <dbReference type="ARBA" id="ARBA00022741"/>
    </source>
</evidence>
<keyword evidence="3 7" id="KW-0251">Elongation factor</keyword>
<dbReference type="GO" id="GO:0032790">
    <property type="term" value="P:ribosome disassembly"/>
    <property type="evidence" value="ECO:0007669"/>
    <property type="project" value="TreeGrafter"/>
</dbReference>
<dbReference type="EMBL" id="DSDS01000002">
    <property type="protein sequence ID" value="HET97102.1"/>
    <property type="molecule type" value="Genomic_DNA"/>
</dbReference>
<dbReference type="Pfam" id="PF00679">
    <property type="entry name" value="EFG_C"/>
    <property type="match status" value="1"/>
</dbReference>
<dbReference type="CDD" id="cd16262">
    <property type="entry name" value="EFG_III"/>
    <property type="match status" value="1"/>
</dbReference>
<dbReference type="PRINTS" id="PR00315">
    <property type="entry name" value="ELONGATNFCT"/>
</dbReference>
<dbReference type="SUPFAM" id="SSF50447">
    <property type="entry name" value="Translation proteins"/>
    <property type="match status" value="1"/>
</dbReference>
<feature type="binding site" evidence="7">
    <location>
        <begin position="17"/>
        <end position="24"/>
    </location>
    <ligand>
        <name>GTP</name>
        <dbReference type="ChEBI" id="CHEBI:37565"/>
    </ligand>
</feature>
<dbReference type="InterPro" id="IPR014721">
    <property type="entry name" value="Ribsml_uS5_D2-typ_fold_subgr"/>
</dbReference>
<dbReference type="CDD" id="cd04088">
    <property type="entry name" value="EFG_mtEFG_II"/>
    <property type="match status" value="1"/>
</dbReference>
<dbReference type="PROSITE" id="PS51722">
    <property type="entry name" value="G_TR_2"/>
    <property type="match status" value="1"/>
</dbReference>
<dbReference type="InterPro" id="IPR053905">
    <property type="entry name" value="EF-G-like_DII"/>
</dbReference>
<dbReference type="Gene3D" id="2.40.30.10">
    <property type="entry name" value="Translation factors"/>
    <property type="match status" value="1"/>
</dbReference>
<dbReference type="InterPro" id="IPR031157">
    <property type="entry name" value="G_TR_CS"/>
</dbReference>
<dbReference type="FunFam" id="3.30.70.870:FF:000001">
    <property type="entry name" value="Elongation factor G"/>
    <property type="match status" value="1"/>
</dbReference>
<dbReference type="InterPro" id="IPR009000">
    <property type="entry name" value="Transl_B-barrel_sf"/>
</dbReference>
<evidence type="ECO:0000256" key="1">
    <source>
        <dbReference type="ARBA" id="ARBA00005870"/>
    </source>
</evidence>
<evidence type="ECO:0000256" key="4">
    <source>
        <dbReference type="ARBA" id="ARBA00022917"/>
    </source>
</evidence>
<name>A0A7C2TKM5_9BACT</name>
<proteinExistence type="inferred from homology"/>
<dbReference type="GO" id="GO:0003924">
    <property type="term" value="F:GTPase activity"/>
    <property type="evidence" value="ECO:0007669"/>
    <property type="project" value="InterPro"/>
</dbReference>
<dbReference type="FunFam" id="2.40.30.10:FF:000006">
    <property type="entry name" value="Elongation factor G"/>
    <property type="match status" value="1"/>
</dbReference>
<dbReference type="InterPro" id="IPR041095">
    <property type="entry name" value="EFG_II"/>
</dbReference>
<dbReference type="Pfam" id="PF22042">
    <property type="entry name" value="EF-G_D2"/>
    <property type="match status" value="1"/>
</dbReference>
<dbReference type="Pfam" id="PF14492">
    <property type="entry name" value="EFG_III"/>
    <property type="match status" value="1"/>
</dbReference>
<dbReference type="InterPro" id="IPR035647">
    <property type="entry name" value="EFG_III/V"/>
</dbReference>
<keyword evidence="2 7" id="KW-0547">Nucleotide-binding</keyword>
<dbReference type="GO" id="GO:0005525">
    <property type="term" value="F:GTP binding"/>
    <property type="evidence" value="ECO:0007669"/>
    <property type="project" value="UniProtKB-UniRule"/>
</dbReference>
<organism evidence="10">
    <name type="scientific">Desulfurivibrio alkaliphilus</name>
    <dbReference type="NCBI Taxonomy" id="427923"/>
    <lineage>
        <taxon>Bacteria</taxon>
        <taxon>Pseudomonadati</taxon>
        <taxon>Thermodesulfobacteriota</taxon>
        <taxon>Desulfobulbia</taxon>
        <taxon>Desulfobulbales</taxon>
        <taxon>Desulfobulbaceae</taxon>
        <taxon>Desulfurivibrio</taxon>
    </lineage>
</organism>
<feature type="domain" description="Tr-type G" evidence="9">
    <location>
        <begin position="8"/>
        <end position="283"/>
    </location>
</feature>
<evidence type="ECO:0000256" key="3">
    <source>
        <dbReference type="ARBA" id="ARBA00022768"/>
    </source>
</evidence>
<comment type="function">
    <text evidence="6 7">Catalyzes the GTP-dependent ribosomal translocation step during translation elongation. During this step, the ribosome changes from the pre-translocational (PRE) to the post-translocational (POST) state as the newly formed A-site-bound peptidyl-tRNA and P-site-bound deacylated tRNA move to the P and E sites, respectively. Catalyzes the coordinated movement of the two tRNA molecules, the mRNA and conformational changes in the ribosome.</text>
</comment>
<dbReference type="PANTHER" id="PTHR43261:SF1">
    <property type="entry name" value="RIBOSOME-RELEASING FACTOR 2, MITOCHONDRIAL"/>
    <property type="match status" value="1"/>
</dbReference>